<keyword evidence="2" id="KW-0812">Transmembrane</keyword>
<feature type="compositionally biased region" description="Low complexity" evidence="1">
    <location>
        <begin position="343"/>
        <end position="358"/>
    </location>
</feature>
<evidence type="ECO:0000313" key="4">
    <source>
        <dbReference type="Proteomes" id="UP000054477"/>
    </source>
</evidence>
<gene>
    <name evidence="3" type="ORF">K443DRAFT_243748</name>
</gene>
<dbReference type="HOGENOM" id="CLU_027355_0_0_1"/>
<dbReference type="AlphaFoldDB" id="A0A0C9XIV2"/>
<feature type="region of interest" description="Disordered" evidence="1">
    <location>
        <begin position="1"/>
        <end position="23"/>
    </location>
</feature>
<sequence>MAISHFQLVHKHHKKPRSSDVVKRAADASCSKGGFYIAPKMGDTVDSLKPLPITWDTSCLNSTDIDIYLISPGSALPRIHLWTGVALNRGTYTATLMPRWWNATSSQSLQITIVPAGQAPFLSQLAGGPVFTATYTAPSTGTPASADVNQIDSGVTPVNDAANAKKKSISGKAAAGVLIPLLLICLCAAAWFKMQRAKGKEKRKRWSEAVDKRMSTISTDWKSISAAGAQAAIRNSIAVSGGGSRNSAFSFGAIRPSSQFIADDDDAGNAAGVGSTRNMSQLRPGVGLRNPAALSSTERVSRVSFAADTRTSRVSFAADPRPSGESRRTRAFHSAYIPPVPALPSDDVSDDGSGSLSPRQTQGPLTLTPEDIRARINGSRSVSPSSFEKPRDENQMDEVMPALSRTDPSSTGDDDFLFSAPAAPTPSHPKPTASAGLTSPVMSSMPMQPMPASVMSPDDMLRAYAERKAASASKGFGGGISTAQISYPVPAANTSTSSGSGGMRTLFNASGVVSPTNTGNGGYDAYEGGASYAIEDEHDEGDVGYNPYGGTA</sequence>
<dbReference type="OrthoDB" id="3363836at2759"/>
<evidence type="ECO:0000313" key="3">
    <source>
        <dbReference type="EMBL" id="KIJ97486.1"/>
    </source>
</evidence>
<keyword evidence="4" id="KW-1185">Reference proteome</keyword>
<name>A0A0C9XIV2_9AGAR</name>
<reference evidence="4" key="2">
    <citation type="submission" date="2015-01" db="EMBL/GenBank/DDBJ databases">
        <title>Evolutionary Origins and Diversification of the Mycorrhizal Mutualists.</title>
        <authorList>
            <consortium name="DOE Joint Genome Institute"/>
            <consortium name="Mycorrhizal Genomics Consortium"/>
            <person name="Kohler A."/>
            <person name="Kuo A."/>
            <person name="Nagy L.G."/>
            <person name="Floudas D."/>
            <person name="Copeland A."/>
            <person name="Barry K.W."/>
            <person name="Cichocki N."/>
            <person name="Veneault-Fourrey C."/>
            <person name="LaButti K."/>
            <person name="Lindquist E.A."/>
            <person name="Lipzen A."/>
            <person name="Lundell T."/>
            <person name="Morin E."/>
            <person name="Murat C."/>
            <person name="Riley R."/>
            <person name="Ohm R."/>
            <person name="Sun H."/>
            <person name="Tunlid A."/>
            <person name="Henrissat B."/>
            <person name="Grigoriev I.V."/>
            <person name="Hibbett D.S."/>
            <person name="Martin F."/>
        </authorList>
    </citation>
    <scope>NUCLEOTIDE SEQUENCE [LARGE SCALE GENOMIC DNA]</scope>
    <source>
        <strain evidence="4">LaAM-08-1</strain>
    </source>
</reference>
<evidence type="ECO:0000256" key="1">
    <source>
        <dbReference type="SAM" id="MobiDB-lite"/>
    </source>
</evidence>
<keyword evidence="2" id="KW-0472">Membrane</keyword>
<evidence type="ECO:0000256" key="2">
    <source>
        <dbReference type="SAM" id="Phobius"/>
    </source>
</evidence>
<accession>A0A0C9XIV2</accession>
<dbReference type="EMBL" id="KN838692">
    <property type="protein sequence ID" value="KIJ97486.1"/>
    <property type="molecule type" value="Genomic_DNA"/>
</dbReference>
<feature type="region of interest" description="Disordered" evidence="1">
    <location>
        <begin position="271"/>
        <end position="445"/>
    </location>
</feature>
<keyword evidence="2" id="KW-1133">Transmembrane helix</keyword>
<organism evidence="3 4">
    <name type="scientific">Laccaria amethystina LaAM-08-1</name>
    <dbReference type="NCBI Taxonomy" id="1095629"/>
    <lineage>
        <taxon>Eukaryota</taxon>
        <taxon>Fungi</taxon>
        <taxon>Dikarya</taxon>
        <taxon>Basidiomycota</taxon>
        <taxon>Agaricomycotina</taxon>
        <taxon>Agaricomycetes</taxon>
        <taxon>Agaricomycetidae</taxon>
        <taxon>Agaricales</taxon>
        <taxon>Agaricineae</taxon>
        <taxon>Hydnangiaceae</taxon>
        <taxon>Laccaria</taxon>
    </lineage>
</organism>
<protein>
    <submittedName>
        <fullName evidence="3">Unplaced genomic scaffold K443scaffold_157, whole genome shotgun sequence</fullName>
    </submittedName>
</protein>
<proteinExistence type="predicted"/>
<dbReference type="STRING" id="1095629.A0A0C9XIV2"/>
<reference evidence="3 4" key="1">
    <citation type="submission" date="2014-04" db="EMBL/GenBank/DDBJ databases">
        <authorList>
            <consortium name="DOE Joint Genome Institute"/>
            <person name="Kuo A."/>
            <person name="Kohler A."/>
            <person name="Nagy L.G."/>
            <person name="Floudas D."/>
            <person name="Copeland A."/>
            <person name="Barry K.W."/>
            <person name="Cichocki N."/>
            <person name="Veneault-Fourrey C."/>
            <person name="LaButti K."/>
            <person name="Lindquist E.A."/>
            <person name="Lipzen A."/>
            <person name="Lundell T."/>
            <person name="Morin E."/>
            <person name="Murat C."/>
            <person name="Sun H."/>
            <person name="Tunlid A."/>
            <person name="Henrissat B."/>
            <person name="Grigoriev I.V."/>
            <person name="Hibbett D.S."/>
            <person name="Martin F."/>
            <person name="Nordberg H.P."/>
            <person name="Cantor M.N."/>
            <person name="Hua S.X."/>
        </authorList>
    </citation>
    <scope>NUCLEOTIDE SEQUENCE [LARGE SCALE GENOMIC DNA]</scope>
    <source>
        <strain evidence="3 4">LaAM-08-1</strain>
    </source>
</reference>
<feature type="transmembrane region" description="Helical" evidence="2">
    <location>
        <begin position="173"/>
        <end position="194"/>
    </location>
</feature>
<dbReference type="Proteomes" id="UP000054477">
    <property type="component" value="Unassembled WGS sequence"/>
</dbReference>